<evidence type="ECO:0000256" key="7">
    <source>
        <dbReference type="ARBA" id="ARBA00023065"/>
    </source>
</evidence>
<dbReference type="PROSITE" id="PS00211">
    <property type="entry name" value="ABC_TRANSPORTER_1"/>
    <property type="match status" value="1"/>
</dbReference>
<reference evidence="10" key="1">
    <citation type="journal article" date="2015" name="Nature">
        <title>Complex archaea that bridge the gap between prokaryotes and eukaryotes.</title>
        <authorList>
            <person name="Spang A."/>
            <person name="Saw J.H."/>
            <person name="Jorgensen S.L."/>
            <person name="Zaremba-Niedzwiedzka K."/>
            <person name="Martijn J."/>
            <person name="Lind A.E."/>
            <person name="van Eijk R."/>
            <person name="Schleper C."/>
            <person name="Guy L."/>
            <person name="Ettema T.J."/>
        </authorList>
    </citation>
    <scope>NUCLEOTIDE SEQUENCE</scope>
</reference>
<dbReference type="PANTHER" id="PTHR43297:SF13">
    <property type="entry name" value="NICKEL ABC TRANSPORTER, ATP-BINDING PROTEIN"/>
    <property type="match status" value="1"/>
</dbReference>
<dbReference type="GO" id="GO:0005524">
    <property type="term" value="F:ATP binding"/>
    <property type="evidence" value="ECO:0007669"/>
    <property type="project" value="UniProtKB-KW"/>
</dbReference>
<evidence type="ECO:0000256" key="4">
    <source>
        <dbReference type="ARBA" id="ARBA00022741"/>
    </source>
</evidence>
<dbReference type="InterPro" id="IPR027417">
    <property type="entry name" value="P-loop_NTPase"/>
</dbReference>
<dbReference type="Gene3D" id="3.40.50.300">
    <property type="entry name" value="P-loop containing nucleotide triphosphate hydrolases"/>
    <property type="match status" value="1"/>
</dbReference>
<dbReference type="GO" id="GO:0015833">
    <property type="term" value="P:peptide transport"/>
    <property type="evidence" value="ECO:0007669"/>
    <property type="project" value="InterPro"/>
</dbReference>
<dbReference type="EMBL" id="LAZR01044758">
    <property type="protein sequence ID" value="KKL03866.1"/>
    <property type="molecule type" value="Genomic_DNA"/>
</dbReference>
<keyword evidence="2" id="KW-0813">Transport</keyword>
<dbReference type="NCBIfam" id="TIGR01727">
    <property type="entry name" value="oligo_HPY"/>
    <property type="match status" value="1"/>
</dbReference>
<dbReference type="CDD" id="cd03257">
    <property type="entry name" value="ABC_NikE_OppD_transporters"/>
    <property type="match status" value="1"/>
</dbReference>
<organism evidence="10">
    <name type="scientific">marine sediment metagenome</name>
    <dbReference type="NCBI Taxonomy" id="412755"/>
    <lineage>
        <taxon>unclassified sequences</taxon>
        <taxon>metagenomes</taxon>
        <taxon>ecological metagenomes</taxon>
    </lineage>
</organism>
<dbReference type="AlphaFoldDB" id="A0A0F9CDW5"/>
<proteinExistence type="predicted"/>
<dbReference type="GO" id="GO:0016020">
    <property type="term" value="C:membrane"/>
    <property type="evidence" value="ECO:0007669"/>
    <property type="project" value="UniProtKB-SubCell"/>
</dbReference>
<feature type="non-terminal residue" evidence="10">
    <location>
        <position position="1"/>
    </location>
</feature>
<evidence type="ECO:0000256" key="3">
    <source>
        <dbReference type="ARBA" id="ARBA00022475"/>
    </source>
</evidence>
<dbReference type="InterPro" id="IPR050388">
    <property type="entry name" value="ABC_Ni/Peptide_Import"/>
</dbReference>
<evidence type="ECO:0000256" key="1">
    <source>
        <dbReference type="ARBA" id="ARBA00004370"/>
    </source>
</evidence>
<dbReference type="GO" id="GO:0006811">
    <property type="term" value="P:monoatomic ion transport"/>
    <property type="evidence" value="ECO:0007669"/>
    <property type="project" value="UniProtKB-KW"/>
</dbReference>
<dbReference type="GO" id="GO:0016887">
    <property type="term" value="F:ATP hydrolysis activity"/>
    <property type="evidence" value="ECO:0007669"/>
    <property type="project" value="InterPro"/>
</dbReference>
<evidence type="ECO:0000256" key="8">
    <source>
        <dbReference type="ARBA" id="ARBA00023136"/>
    </source>
</evidence>
<dbReference type="InterPro" id="IPR013563">
    <property type="entry name" value="Oligopep_ABC_C"/>
</dbReference>
<dbReference type="Pfam" id="PF08352">
    <property type="entry name" value="oligo_HPY"/>
    <property type="match status" value="1"/>
</dbReference>
<evidence type="ECO:0000256" key="5">
    <source>
        <dbReference type="ARBA" id="ARBA00022840"/>
    </source>
</evidence>
<dbReference type="SUPFAM" id="SSF52540">
    <property type="entry name" value="P-loop containing nucleoside triphosphate hydrolases"/>
    <property type="match status" value="1"/>
</dbReference>
<comment type="caution">
    <text evidence="10">The sequence shown here is derived from an EMBL/GenBank/DDBJ whole genome shotgun (WGS) entry which is preliminary data.</text>
</comment>
<keyword evidence="6" id="KW-1278">Translocase</keyword>
<keyword evidence="3" id="KW-1003">Cell membrane</keyword>
<name>A0A0F9CDW5_9ZZZZ</name>
<protein>
    <recommendedName>
        <fullName evidence="9">ABC transporter domain-containing protein</fullName>
    </recommendedName>
</protein>
<keyword evidence="5" id="KW-0067">ATP-binding</keyword>
<sequence length="252" mass="28769">MRRIRGKRISMIFQDPMTCLNPRLTIGEQIAEPVLLHRLNTAKNNFFHKLLNRRIRKNLAKKIAIENMQKVGIPDAETRYNSYPHEFSGGMRQRVMIAMALAAQPNLIIADEPTTALDVTIQAQILQLLCDLSHEMGMSVLIITHDMSVISEICERVYVMYAGKVHEEATVEELFENPLHPYTRALLNCIPRVDVEDQNMQPIQGEMPDLISPPAGCSFAPRCQHGTELCAIREPELREVSKNHWVRCLFVN</sequence>
<dbReference type="InterPro" id="IPR003439">
    <property type="entry name" value="ABC_transporter-like_ATP-bd"/>
</dbReference>
<dbReference type="InterPro" id="IPR017871">
    <property type="entry name" value="ABC_transporter-like_CS"/>
</dbReference>
<dbReference type="PANTHER" id="PTHR43297">
    <property type="entry name" value="OLIGOPEPTIDE TRANSPORT ATP-BINDING PROTEIN APPD"/>
    <property type="match status" value="1"/>
</dbReference>
<keyword evidence="8" id="KW-0472">Membrane</keyword>
<dbReference type="PROSITE" id="PS50893">
    <property type="entry name" value="ABC_TRANSPORTER_2"/>
    <property type="match status" value="1"/>
</dbReference>
<dbReference type="Pfam" id="PF00005">
    <property type="entry name" value="ABC_tran"/>
    <property type="match status" value="1"/>
</dbReference>
<keyword evidence="7" id="KW-0406">Ion transport</keyword>
<feature type="domain" description="ABC transporter" evidence="9">
    <location>
        <begin position="4"/>
        <end position="187"/>
    </location>
</feature>
<keyword evidence="4" id="KW-0547">Nucleotide-binding</keyword>
<comment type="subcellular location">
    <subcellularLocation>
        <location evidence="1">Membrane</location>
    </subcellularLocation>
</comment>
<evidence type="ECO:0000256" key="6">
    <source>
        <dbReference type="ARBA" id="ARBA00022967"/>
    </source>
</evidence>
<evidence type="ECO:0000259" key="9">
    <source>
        <dbReference type="PROSITE" id="PS50893"/>
    </source>
</evidence>
<evidence type="ECO:0000256" key="2">
    <source>
        <dbReference type="ARBA" id="ARBA00022448"/>
    </source>
</evidence>
<accession>A0A0F9CDW5</accession>
<evidence type="ECO:0000313" key="10">
    <source>
        <dbReference type="EMBL" id="KKL03866.1"/>
    </source>
</evidence>
<gene>
    <name evidence="10" type="ORF">LCGC14_2621830</name>
</gene>